<evidence type="ECO:0000313" key="1">
    <source>
        <dbReference type="EMBL" id="GIQ61654.1"/>
    </source>
</evidence>
<dbReference type="Proteomes" id="UP000680304">
    <property type="component" value="Unassembled WGS sequence"/>
</dbReference>
<dbReference type="RefSeq" id="WP_213526888.1">
    <property type="nucleotide sequence ID" value="NZ_BOVJ01000006.1"/>
</dbReference>
<reference evidence="1 2" key="1">
    <citation type="submission" date="2021-04" db="EMBL/GenBank/DDBJ databases">
        <title>Draft genome sequence of Paenibacillus cisolokensis, LC2-13A.</title>
        <authorList>
            <person name="Uke A."/>
            <person name="Chhe C."/>
            <person name="Baramee S."/>
            <person name="Kosugi A."/>
        </authorList>
    </citation>
    <scope>NUCLEOTIDE SEQUENCE [LARGE SCALE GENOMIC DNA]</scope>
    <source>
        <strain evidence="1 2">LC2-13A</strain>
    </source>
</reference>
<gene>
    <name evidence="1" type="ORF">PACILC2_02220</name>
</gene>
<evidence type="ECO:0000313" key="2">
    <source>
        <dbReference type="Proteomes" id="UP000680304"/>
    </source>
</evidence>
<dbReference type="Gene3D" id="1.20.1260.120">
    <property type="entry name" value="Protein of unknown function DUF2935"/>
    <property type="match status" value="1"/>
</dbReference>
<dbReference type="InterPro" id="IPR021328">
    <property type="entry name" value="CotB-like"/>
</dbReference>
<protein>
    <recommendedName>
        <fullName evidence="3">DUF2935 domain-containing protein</fullName>
    </recommendedName>
</protein>
<dbReference type="SUPFAM" id="SSF158430">
    <property type="entry name" value="Bacillus cereus metalloprotein-like"/>
    <property type="match status" value="2"/>
</dbReference>
<dbReference type="Pfam" id="PF11155">
    <property type="entry name" value="DUF2935"/>
    <property type="match status" value="2"/>
</dbReference>
<sequence length="264" mass="30794">MNDALFEHRFWLQIMGDHARLILHALSPKERNDAERAQAFIARFDGLLAEAGRPDAVYQLSQLNRKANETTEAFRAFKLDLLERLLTGKVVLGFTPTFLNHMVNELEEYLRILQELLAGKPVPKFHPLHHDVLWLQDAIGHAASLAGDFDLTEQAFIRRSMEFQRHFESFYLKAVEMAGFMRTRLKDFPAFHKFHRDVNLEMRVFMHFLKELEEMELGNEVLDRIVPLIPDHMYREECYYLTKLAESGAVPMPDCDPARPRVQS</sequence>
<dbReference type="EMBL" id="BOVJ01000006">
    <property type="protein sequence ID" value="GIQ61654.1"/>
    <property type="molecule type" value="Genomic_DNA"/>
</dbReference>
<name>A0ABQ4N0G8_9BACL</name>
<accession>A0ABQ4N0G8</accession>
<organism evidence="1 2">
    <name type="scientific">Paenibacillus cisolokensis</name>
    <dbReference type="NCBI Taxonomy" id="1658519"/>
    <lineage>
        <taxon>Bacteria</taxon>
        <taxon>Bacillati</taxon>
        <taxon>Bacillota</taxon>
        <taxon>Bacilli</taxon>
        <taxon>Bacillales</taxon>
        <taxon>Paenibacillaceae</taxon>
        <taxon>Paenibacillus</taxon>
    </lineage>
</organism>
<proteinExistence type="predicted"/>
<keyword evidence="2" id="KW-1185">Reference proteome</keyword>
<evidence type="ECO:0008006" key="3">
    <source>
        <dbReference type="Google" id="ProtNLM"/>
    </source>
</evidence>
<comment type="caution">
    <text evidence="1">The sequence shown here is derived from an EMBL/GenBank/DDBJ whole genome shotgun (WGS) entry which is preliminary data.</text>
</comment>